<dbReference type="Pfam" id="PF05257">
    <property type="entry name" value="CHAP"/>
    <property type="match status" value="1"/>
</dbReference>
<proteinExistence type="predicted"/>
<gene>
    <name evidence="3" type="ORF">HMPREF0813_01190</name>
</gene>
<dbReference type="SUPFAM" id="SSF54001">
    <property type="entry name" value="Cysteine proteinases"/>
    <property type="match status" value="1"/>
</dbReference>
<dbReference type="AlphaFoldDB" id="E6J1R1"/>
<evidence type="ECO:0000256" key="1">
    <source>
        <dbReference type="SAM" id="SignalP"/>
    </source>
</evidence>
<protein>
    <submittedName>
        <fullName evidence="3">CHAP domain protein</fullName>
    </submittedName>
</protein>
<comment type="caution">
    <text evidence="3">The sequence shown here is derived from an EMBL/GenBank/DDBJ whole genome shotgun (WGS) entry which is preliminary data.</text>
</comment>
<keyword evidence="1" id="KW-0732">Signal</keyword>
<sequence length="656" mass="72617">MELSKLFIQRRFMKKYSQLFLLSSTILGVFSAQLTAQASEADNAQKSSNPATLANNITVNVSGNTASINYTRSQTQVPYTIYHAVWSDENGQDDIKWYSAPQTPTTAIDLRQHTGYGTFHVHTYININGKMVGLNGTTFKVEKPASGTVSTTVLGKTAQISFTRNKDQTNANILHAVWSDEKGQDDIKWYTAGQDTTEIDLSNHKGYGVYHVHTYESKNGKMIGLNGTTFNLEKPNPTIQTSFPEPGIMDIQIKNVPETIYKLTVPAWSDRNGQDDLQWHAATKNPDGSYNVRVELKKHNYDTGTYHIHLYGESYVKPEFTGLAGITAQVDADKLPSEEEQKPFFSVENINQEQGTYTVKVSETSKSKPIQSVRVPIWSTSNQSNIKWYAATNHGDGTFTAAFDIRNHQVLSGTYTNHIYVKYKDGSEHSYATDSVAMSAEKIKTKVSVNKRSTYLYEVTVTDAYGDGSITLPTWSEVNGQDDIQWYTATKTGNGIYKFTIDTQKHTGSGLFHTHVYRNLNGQMIGLTGTSYQVEKPAVSFQPNYAAATTYPKGQCTWGAKALAPWAGNYWGNGGDWAASARRAGFKTGTTPQVGAIICWTDGGYGHVGVVTHVASNTRIQIQEANYAGKQYIGNFRGWFNPHAAGQGAVSYIYPK</sequence>
<dbReference type="eggNOG" id="COG3942">
    <property type="taxonomic scope" value="Bacteria"/>
</dbReference>
<dbReference type="EMBL" id="AECT01000020">
    <property type="protein sequence ID" value="EFU22216.1"/>
    <property type="molecule type" value="Genomic_DNA"/>
</dbReference>
<name>E6J1R1_STRAP</name>
<organism evidence="3 4">
    <name type="scientific">Streptococcus anginosus F0211</name>
    <dbReference type="NCBI Taxonomy" id="706437"/>
    <lineage>
        <taxon>Bacteria</taxon>
        <taxon>Bacillati</taxon>
        <taxon>Bacillota</taxon>
        <taxon>Bacilli</taxon>
        <taxon>Lactobacillales</taxon>
        <taxon>Streptococcaceae</taxon>
        <taxon>Streptococcus</taxon>
        <taxon>Streptococcus anginosus group</taxon>
    </lineage>
</organism>
<dbReference type="InterPro" id="IPR009148">
    <property type="entry name" value="PcsB-like"/>
</dbReference>
<evidence type="ECO:0000313" key="3">
    <source>
        <dbReference type="EMBL" id="EFU22216.1"/>
    </source>
</evidence>
<dbReference type="Pfam" id="PF08481">
    <property type="entry name" value="GBS_Bsp-like"/>
    <property type="match status" value="5"/>
</dbReference>
<dbReference type="Gene3D" id="2.60.40.3760">
    <property type="match status" value="5"/>
</dbReference>
<dbReference type="eggNOG" id="COG0860">
    <property type="taxonomic scope" value="Bacteria"/>
</dbReference>
<evidence type="ECO:0000313" key="4">
    <source>
        <dbReference type="Proteomes" id="UP000002973"/>
    </source>
</evidence>
<dbReference type="Proteomes" id="UP000002973">
    <property type="component" value="Unassembled WGS sequence"/>
</dbReference>
<accession>E6J1R1</accession>
<dbReference type="PROSITE" id="PS50911">
    <property type="entry name" value="CHAP"/>
    <property type="match status" value="1"/>
</dbReference>
<evidence type="ECO:0000259" key="2">
    <source>
        <dbReference type="PROSITE" id="PS50911"/>
    </source>
</evidence>
<dbReference type="Gene3D" id="3.90.1720.10">
    <property type="entry name" value="endopeptidase domain like (from Nostoc punctiforme)"/>
    <property type="match status" value="1"/>
</dbReference>
<feature type="domain" description="Peptidase C51" evidence="2">
    <location>
        <begin position="531"/>
        <end position="654"/>
    </location>
</feature>
<dbReference type="InterPro" id="IPR007921">
    <property type="entry name" value="CHAP_dom"/>
</dbReference>
<reference evidence="3 4" key="1">
    <citation type="submission" date="2010-11" db="EMBL/GenBank/DDBJ databases">
        <authorList>
            <person name="Weinstock G."/>
            <person name="Sodergren E."/>
            <person name="Clifton S."/>
            <person name="Fulton L."/>
            <person name="Fulton B."/>
            <person name="Courtney L."/>
            <person name="Fronick C."/>
            <person name="Harrison M."/>
            <person name="Strong C."/>
            <person name="Farmer C."/>
            <person name="Delahaunty K."/>
            <person name="Markovic C."/>
            <person name="Hall O."/>
            <person name="Minx P."/>
            <person name="Tomlinson C."/>
            <person name="Mitreva M."/>
            <person name="Hou S."/>
            <person name="Chen J."/>
            <person name="Wollam A."/>
            <person name="Pepin K.H."/>
            <person name="Johnson M."/>
            <person name="Bhonagiri V."/>
            <person name="Zhang X."/>
            <person name="Suruliraj S."/>
            <person name="Warren W."/>
            <person name="Chinwalla A."/>
            <person name="Mardis E.R."/>
            <person name="Wilson R.K."/>
        </authorList>
    </citation>
    <scope>NUCLEOTIDE SEQUENCE [LARGE SCALE GENOMIC DNA]</scope>
    <source>
        <strain evidence="3 4">F0211</strain>
    </source>
</reference>
<dbReference type="InterPro" id="IPR013688">
    <property type="entry name" value="GBS_Bsp-like"/>
</dbReference>
<feature type="signal peptide" evidence="1">
    <location>
        <begin position="1"/>
        <end position="38"/>
    </location>
</feature>
<feature type="chain" id="PRO_5003204662" evidence="1">
    <location>
        <begin position="39"/>
        <end position="656"/>
    </location>
</feature>
<dbReference type="PRINTS" id="PR01852">
    <property type="entry name" value="SIBAPROTEIN"/>
</dbReference>
<dbReference type="InterPro" id="IPR038765">
    <property type="entry name" value="Papain-like_cys_pep_sf"/>
</dbReference>